<dbReference type="AlphaFoldDB" id="A0A839JWE1"/>
<proteinExistence type="predicted"/>
<dbReference type="InterPro" id="IPR040568">
    <property type="entry name" value="LPD16"/>
</dbReference>
<accession>A0A839JWE1</accession>
<dbReference type="InterPro" id="IPR043519">
    <property type="entry name" value="NT_sf"/>
</dbReference>
<organism evidence="3 4">
    <name type="scientific">Variimorphobacter saccharofermentans</name>
    <dbReference type="NCBI Taxonomy" id="2755051"/>
    <lineage>
        <taxon>Bacteria</taxon>
        <taxon>Bacillati</taxon>
        <taxon>Bacillota</taxon>
        <taxon>Clostridia</taxon>
        <taxon>Lachnospirales</taxon>
        <taxon>Lachnospiraceae</taxon>
        <taxon>Variimorphobacter</taxon>
    </lineage>
</organism>
<dbReference type="SUPFAM" id="SSF81301">
    <property type="entry name" value="Nucleotidyltransferase"/>
    <property type="match status" value="1"/>
</dbReference>
<feature type="domain" description="Polymerase nucleotidyl transferase" evidence="1">
    <location>
        <begin position="154"/>
        <end position="255"/>
    </location>
</feature>
<dbReference type="InterPro" id="IPR002934">
    <property type="entry name" value="Polymerase_NTP_transf_dom"/>
</dbReference>
<dbReference type="Gene3D" id="3.30.460.10">
    <property type="entry name" value="Beta Polymerase, domain 2"/>
    <property type="match status" value="1"/>
</dbReference>
<evidence type="ECO:0000313" key="4">
    <source>
        <dbReference type="Proteomes" id="UP000574276"/>
    </source>
</evidence>
<dbReference type="Proteomes" id="UP000574276">
    <property type="component" value="Unassembled WGS sequence"/>
</dbReference>
<comment type="caution">
    <text evidence="3">The sequence shown here is derived from an EMBL/GenBank/DDBJ whole genome shotgun (WGS) entry which is preliminary data.</text>
</comment>
<feature type="domain" description="Large polyvalent protein-associated" evidence="2">
    <location>
        <begin position="7"/>
        <end position="66"/>
    </location>
</feature>
<name>A0A839JWE1_9FIRM</name>
<dbReference type="EMBL" id="JACEGA010000001">
    <property type="protein sequence ID" value="MBB2181760.1"/>
    <property type="molecule type" value="Genomic_DNA"/>
</dbReference>
<keyword evidence="3" id="KW-0808">Transferase</keyword>
<dbReference type="Pfam" id="PF18830">
    <property type="entry name" value="LPD16"/>
    <property type="match status" value="1"/>
</dbReference>
<keyword evidence="4" id="KW-1185">Reference proteome</keyword>
<sequence length="268" mass="30938">MQQEEMRETELAFRIADRIISIQECDDGYDYSIMDENYREIDGGVYDNPEISIREALKDIIEDLKQNPDTNGAKGNISMESELVLLDFDEVTMEEEEANRIGSAVYDSWVVMEFKAKTEQCFQPINALSATEIEEIVEEYVNAKLMENDFDASIRGVVLSGSRCRGLEGKNSDLDVVVELRGNEREDDLFNLFHEDKFSIGGIRVDINPITEYKTGTLEEYLPGVERYLEEKRQKISVREKLKEKKSEIQVKYEKVDKGSKKKNEKVR</sequence>
<dbReference type="GO" id="GO:0016779">
    <property type="term" value="F:nucleotidyltransferase activity"/>
    <property type="evidence" value="ECO:0007669"/>
    <property type="project" value="InterPro"/>
</dbReference>
<dbReference type="Pfam" id="PF01909">
    <property type="entry name" value="NTP_transf_2"/>
    <property type="match status" value="1"/>
</dbReference>
<evidence type="ECO:0000313" key="3">
    <source>
        <dbReference type="EMBL" id="MBB2181760.1"/>
    </source>
</evidence>
<gene>
    <name evidence="3" type="ORF">H0486_02560</name>
</gene>
<evidence type="ECO:0000259" key="1">
    <source>
        <dbReference type="Pfam" id="PF01909"/>
    </source>
</evidence>
<dbReference type="CDD" id="cd05403">
    <property type="entry name" value="NT_KNTase_like"/>
    <property type="match status" value="1"/>
</dbReference>
<dbReference type="RefSeq" id="WP_228351515.1">
    <property type="nucleotide sequence ID" value="NZ_JACEGA010000001.1"/>
</dbReference>
<evidence type="ECO:0000259" key="2">
    <source>
        <dbReference type="Pfam" id="PF18830"/>
    </source>
</evidence>
<reference evidence="3 4" key="1">
    <citation type="submission" date="2020-07" db="EMBL/GenBank/DDBJ databases">
        <title>Characterization and genome sequencing of isolate MD1, a novel member within the family Lachnospiraceae.</title>
        <authorList>
            <person name="Rettenmaier R."/>
            <person name="Di Bello L."/>
            <person name="Zinser C."/>
            <person name="Scheitz K."/>
            <person name="Liebl W."/>
            <person name="Zverlov V."/>
        </authorList>
    </citation>
    <scope>NUCLEOTIDE SEQUENCE [LARGE SCALE GENOMIC DNA]</scope>
    <source>
        <strain evidence="3 4">MD1</strain>
    </source>
</reference>
<protein>
    <submittedName>
        <fullName evidence="3">Nucleotidyltransferase domain-containing protein</fullName>
    </submittedName>
</protein>